<sequence>MIYEIKFIPYEQLIFFEEYNEEQLIKIKSNIDAQNALNNLPIIMRTESNKYLVLDGIHRILALNKLRCMNITAQIIDESIVVSSSWLHQIPKCKELISDLKNNSNFYFTGENLLEQKYFAKVYIDNQVYYLYDIDSKKKEQGEVISFLNSIINVYDSKYGYAKITKEEYTPNLEYITIEFPDFSIQELMKNIDNKLFPLNVIRFTFNIKNMNAINIPICVIRSPEAYEFEWREIIEKLSLPSQ</sequence>
<comment type="caution">
    <text evidence="1">The sequence shown here is derived from an EMBL/GenBank/DDBJ whole genome shotgun (WGS) entry which is preliminary data.</text>
</comment>
<gene>
    <name evidence="1" type="ORF">BC10311_00745</name>
</gene>
<dbReference type="AlphaFoldDB" id="A0AB37YKY7"/>
<accession>A0AB37YKY7</accession>
<name>A0AB37YKY7_9BACI</name>
<organism evidence="1 2">
    <name type="scientific">Bacillus wiedmannii</name>
    <dbReference type="NCBI Taxonomy" id="1890302"/>
    <lineage>
        <taxon>Bacteria</taxon>
        <taxon>Bacillati</taxon>
        <taxon>Bacillota</taxon>
        <taxon>Bacilli</taxon>
        <taxon>Bacillales</taxon>
        <taxon>Bacillaceae</taxon>
        <taxon>Bacillus</taxon>
        <taxon>Bacillus cereus group</taxon>
    </lineage>
</organism>
<dbReference type="RefSeq" id="WP_088106837.1">
    <property type="nucleotide sequence ID" value="NZ_FMBG01000010.1"/>
</dbReference>
<proteinExistence type="predicted"/>
<dbReference type="EMBL" id="FMBG01000010">
    <property type="protein sequence ID" value="SCB92133.1"/>
    <property type="molecule type" value="Genomic_DNA"/>
</dbReference>
<evidence type="ECO:0008006" key="3">
    <source>
        <dbReference type="Google" id="ProtNLM"/>
    </source>
</evidence>
<evidence type="ECO:0000313" key="1">
    <source>
        <dbReference type="EMBL" id="SCB92133.1"/>
    </source>
</evidence>
<dbReference type="Gene3D" id="3.90.1530.10">
    <property type="entry name" value="Conserved hypothetical protein from pyrococcus furiosus pfu- 392566-001, ParB domain"/>
    <property type="match status" value="1"/>
</dbReference>
<evidence type="ECO:0000313" key="2">
    <source>
        <dbReference type="Proteomes" id="UP000195728"/>
    </source>
</evidence>
<dbReference type="SUPFAM" id="SSF110849">
    <property type="entry name" value="ParB/Sulfiredoxin"/>
    <property type="match status" value="1"/>
</dbReference>
<protein>
    <recommendedName>
        <fullName evidence="3">ParB/Sulfiredoxin domain-containing protein</fullName>
    </recommendedName>
</protein>
<dbReference type="InterPro" id="IPR036086">
    <property type="entry name" value="ParB/Sulfiredoxin_sf"/>
</dbReference>
<reference evidence="1 2" key="1">
    <citation type="submission" date="2016-08" db="EMBL/GenBank/DDBJ databases">
        <authorList>
            <person name="Loux V."/>
            <person name="Rue O."/>
        </authorList>
    </citation>
    <scope>NUCLEOTIDE SEQUENCE [LARGE SCALE GENOMIC DNA]</scope>
    <source>
        <strain evidence="1 2">WSBC_10311</strain>
    </source>
</reference>
<dbReference type="Proteomes" id="UP000195728">
    <property type="component" value="Unassembled WGS sequence"/>
</dbReference>